<organism evidence="2 3">
    <name type="scientific">Talaromyces islandicus</name>
    <name type="common">Penicillium islandicum</name>
    <dbReference type="NCBI Taxonomy" id="28573"/>
    <lineage>
        <taxon>Eukaryota</taxon>
        <taxon>Fungi</taxon>
        <taxon>Dikarya</taxon>
        <taxon>Ascomycota</taxon>
        <taxon>Pezizomycotina</taxon>
        <taxon>Eurotiomycetes</taxon>
        <taxon>Eurotiomycetidae</taxon>
        <taxon>Eurotiales</taxon>
        <taxon>Trichocomaceae</taxon>
        <taxon>Talaromyces</taxon>
        <taxon>Talaromyces sect. Islandici</taxon>
    </lineage>
</organism>
<feature type="compositionally biased region" description="Low complexity" evidence="1">
    <location>
        <begin position="24"/>
        <end position="33"/>
    </location>
</feature>
<reference evidence="2 3" key="1">
    <citation type="submission" date="2015-04" db="EMBL/GenBank/DDBJ databases">
        <authorList>
            <person name="Syromyatnikov M.Y."/>
            <person name="Popov V.N."/>
        </authorList>
    </citation>
    <scope>NUCLEOTIDE SEQUENCE [LARGE SCALE GENOMIC DNA]</scope>
    <source>
        <strain evidence="2">WF-38-12</strain>
    </source>
</reference>
<proteinExistence type="predicted"/>
<name>A0A0U1LKZ1_TALIS</name>
<sequence>MDHTEKDPKQAATKNPGEDSTMTSDVLLDPSDSLSKENITEMTTQQIEAIEAETTLPSGFRPSFPLGFEFKWPLTRAERVQELEEILSRHYFKTPQKNNIKAAIAYHAGFPPDEMIPDEHICFQDGKAMKE</sequence>
<evidence type="ECO:0000313" key="2">
    <source>
        <dbReference type="EMBL" id="CRG83699.1"/>
    </source>
</evidence>
<gene>
    <name evidence="2" type="ORF">PISL3812_01054</name>
</gene>
<dbReference type="OrthoDB" id="4526105at2759"/>
<protein>
    <submittedName>
        <fullName evidence="2">Uncharacterized protein</fullName>
    </submittedName>
</protein>
<dbReference type="EMBL" id="CVMT01000001">
    <property type="protein sequence ID" value="CRG83699.1"/>
    <property type="molecule type" value="Genomic_DNA"/>
</dbReference>
<dbReference type="AlphaFoldDB" id="A0A0U1LKZ1"/>
<dbReference type="Proteomes" id="UP000054383">
    <property type="component" value="Unassembled WGS sequence"/>
</dbReference>
<evidence type="ECO:0000256" key="1">
    <source>
        <dbReference type="SAM" id="MobiDB-lite"/>
    </source>
</evidence>
<keyword evidence="3" id="KW-1185">Reference proteome</keyword>
<accession>A0A0U1LKZ1</accession>
<feature type="region of interest" description="Disordered" evidence="1">
    <location>
        <begin position="1"/>
        <end position="35"/>
    </location>
</feature>
<evidence type="ECO:0000313" key="3">
    <source>
        <dbReference type="Proteomes" id="UP000054383"/>
    </source>
</evidence>